<dbReference type="InterPro" id="IPR020846">
    <property type="entry name" value="MFS_dom"/>
</dbReference>
<keyword evidence="3 6" id="KW-0812">Transmembrane</keyword>
<evidence type="ECO:0000256" key="1">
    <source>
        <dbReference type="ARBA" id="ARBA00004141"/>
    </source>
</evidence>
<dbReference type="Proteomes" id="UP000187203">
    <property type="component" value="Unassembled WGS sequence"/>
</dbReference>
<comment type="subcellular location">
    <subcellularLocation>
        <location evidence="1">Membrane</location>
        <topology evidence="1">Multi-pass membrane protein</topology>
    </subcellularLocation>
</comment>
<dbReference type="Gene3D" id="1.20.1250.20">
    <property type="entry name" value="MFS general substrate transporter like domains"/>
    <property type="match status" value="1"/>
</dbReference>
<evidence type="ECO:0000256" key="6">
    <source>
        <dbReference type="SAM" id="Phobius"/>
    </source>
</evidence>
<organism evidence="8 9">
    <name type="scientific">Corchorus olitorius</name>
    <dbReference type="NCBI Taxonomy" id="93759"/>
    <lineage>
        <taxon>Eukaryota</taxon>
        <taxon>Viridiplantae</taxon>
        <taxon>Streptophyta</taxon>
        <taxon>Embryophyta</taxon>
        <taxon>Tracheophyta</taxon>
        <taxon>Spermatophyta</taxon>
        <taxon>Magnoliopsida</taxon>
        <taxon>eudicotyledons</taxon>
        <taxon>Gunneridae</taxon>
        <taxon>Pentapetalae</taxon>
        <taxon>rosids</taxon>
        <taxon>malvids</taxon>
        <taxon>Malvales</taxon>
        <taxon>Malvaceae</taxon>
        <taxon>Grewioideae</taxon>
        <taxon>Apeibeae</taxon>
        <taxon>Corchorus</taxon>
    </lineage>
</organism>
<gene>
    <name evidence="8" type="ORF">COLO4_22103</name>
</gene>
<dbReference type="EMBL" id="AWUE01017851">
    <property type="protein sequence ID" value="OMO84350.1"/>
    <property type="molecule type" value="Genomic_DNA"/>
</dbReference>
<evidence type="ECO:0000256" key="2">
    <source>
        <dbReference type="ARBA" id="ARBA00022448"/>
    </source>
</evidence>
<keyword evidence="2" id="KW-0813">Transport</keyword>
<dbReference type="STRING" id="93759.A0A1R3IPA0"/>
<dbReference type="SUPFAM" id="SSF103473">
    <property type="entry name" value="MFS general substrate transporter"/>
    <property type="match status" value="1"/>
</dbReference>
<keyword evidence="9" id="KW-1185">Reference proteome</keyword>
<evidence type="ECO:0000259" key="7">
    <source>
        <dbReference type="PROSITE" id="PS50850"/>
    </source>
</evidence>
<evidence type="ECO:0000256" key="3">
    <source>
        <dbReference type="ARBA" id="ARBA00022692"/>
    </source>
</evidence>
<proteinExistence type="predicted"/>
<dbReference type="InterPro" id="IPR005828">
    <property type="entry name" value="MFS_sugar_transport-like"/>
</dbReference>
<dbReference type="Pfam" id="PF00083">
    <property type="entry name" value="Sugar_tr"/>
    <property type="match status" value="1"/>
</dbReference>
<reference evidence="9" key="1">
    <citation type="submission" date="2013-09" db="EMBL/GenBank/DDBJ databases">
        <title>Corchorus olitorius genome sequencing.</title>
        <authorList>
            <person name="Alam M."/>
            <person name="Haque M.S."/>
            <person name="Islam M.S."/>
            <person name="Emdad E.M."/>
            <person name="Islam M.M."/>
            <person name="Ahmed B."/>
            <person name="Halim A."/>
            <person name="Hossen Q.M.M."/>
            <person name="Hossain M.Z."/>
            <person name="Ahmed R."/>
            <person name="Khan M.M."/>
            <person name="Islam R."/>
            <person name="Rashid M.M."/>
            <person name="Khan S.A."/>
            <person name="Rahman M.S."/>
            <person name="Alam M."/>
            <person name="Yahiya A.S."/>
            <person name="Khan M.S."/>
            <person name="Azam M.S."/>
            <person name="Haque T."/>
            <person name="Lashkar M.Z.H."/>
            <person name="Akhand A.I."/>
            <person name="Morshed G."/>
            <person name="Roy S."/>
            <person name="Uddin K.S."/>
            <person name="Rabeya T."/>
            <person name="Hossain A.S."/>
            <person name="Chowdhury A."/>
            <person name="Snigdha A.R."/>
            <person name="Mortoza M.S."/>
            <person name="Matin S.A."/>
            <person name="Hoque S.M.E."/>
            <person name="Islam M.K."/>
            <person name="Roy D.K."/>
            <person name="Haider R."/>
            <person name="Moosa M.M."/>
            <person name="Elias S.M."/>
            <person name="Hasan A.M."/>
            <person name="Jahan S."/>
            <person name="Shafiuddin M."/>
            <person name="Mahmood N."/>
            <person name="Shommy N.S."/>
        </authorList>
    </citation>
    <scope>NUCLEOTIDE SEQUENCE [LARGE SCALE GENOMIC DNA]</scope>
    <source>
        <strain evidence="9">cv. O-4</strain>
    </source>
</reference>
<feature type="domain" description="Major facilitator superfamily (MFS) profile" evidence="7">
    <location>
        <begin position="1"/>
        <end position="134"/>
    </location>
</feature>
<protein>
    <submittedName>
        <fullName evidence="8">Sugar/inositol transporter</fullName>
    </submittedName>
</protein>
<dbReference type="AlphaFoldDB" id="A0A1R3IPA0"/>
<dbReference type="GO" id="GO:0022857">
    <property type="term" value="F:transmembrane transporter activity"/>
    <property type="evidence" value="ECO:0007669"/>
    <property type="project" value="InterPro"/>
</dbReference>
<dbReference type="OrthoDB" id="6339427at2759"/>
<dbReference type="InterPro" id="IPR036259">
    <property type="entry name" value="MFS_trans_sf"/>
</dbReference>
<keyword evidence="5 6" id="KW-0472">Membrane</keyword>
<feature type="transmembrane region" description="Helical" evidence="6">
    <location>
        <begin position="80"/>
        <end position="100"/>
    </location>
</feature>
<dbReference type="PANTHER" id="PTHR48020">
    <property type="entry name" value="PROTON MYO-INOSITOL COTRANSPORTER"/>
    <property type="match status" value="1"/>
</dbReference>
<dbReference type="PROSITE" id="PS50850">
    <property type="entry name" value="MFS"/>
    <property type="match status" value="1"/>
</dbReference>
<evidence type="ECO:0000313" key="9">
    <source>
        <dbReference type="Proteomes" id="UP000187203"/>
    </source>
</evidence>
<dbReference type="PRINTS" id="PR00171">
    <property type="entry name" value="SUGRTRNSPORT"/>
</dbReference>
<accession>A0A1R3IPA0</accession>
<evidence type="ECO:0000256" key="4">
    <source>
        <dbReference type="ARBA" id="ARBA00022989"/>
    </source>
</evidence>
<comment type="caution">
    <text evidence="8">The sequence shown here is derived from an EMBL/GenBank/DDBJ whole genome shotgun (WGS) entry which is preliminary data.</text>
</comment>
<dbReference type="InterPro" id="IPR050814">
    <property type="entry name" value="Myo-inositol_Transporter"/>
</dbReference>
<sequence>MDKTGRRPLLLAGVTGMIVTLAGLGLGLTMFHHSDKKLIWAVDSSVVMAFLCMAFFSTGLGPITWVYSSEAFPLRLRAQGASVGAAVNLATRGLTSLAFISSNGVITIGGAILLFAGMASLAWLFFYKLLPETHGKSLEENEIRCADVVADVKFSMPEGRVA</sequence>
<name>A0A1R3IPA0_9ROSI</name>
<dbReference type="PANTHER" id="PTHR48020:SF49">
    <property type="entry name" value="SUGAR TRANSPORTER"/>
    <property type="match status" value="1"/>
</dbReference>
<dbReference type="InterPro" id="IPR003663">
    <property type="entry name" value="Sugar/inositol_transpt"/>
</dbReference>
<evidence type="ECO:0000313" key="8">
    <source>
        <dbReference type="EMBL" id="OMO84350.1"/>
    </source>
</evidence>
<feature type="transmembrane region" description="Helical" evidence="6">
    <location>
        <begin position="46"/>
        <end position="68"/>
    </location>
</feature>
<keyword evidence="4 6" id="KW-1133">Transmembrane helix</keyword>
<evidence type="ECO:0000256" key="5">
    <source>
        <dbReference type="ARBA" id="ARBA00023136"/>
    </source>
</evidence>
<feature type="transmembrane region" description="Helical" evidence="6">
    <location>
        <begin position="106"/>
        <end position="127"/>
    </location>
</feature>
<feature type="transmembrane region" description="Helical" evidence="6">
    <location>
        <begin position="9"/>
        <end position="31"/>
    </location>
</feature>
<dbReference type="GO" id="GO:0016020">
    <property type="term" value="C:membrane"/>
    <property type="evidence" value="ECO:0007669"/>
    <property type="project" value="UniProtKB-SubCell"/>
</dbReference>